<reference evidence="1" key="3">
    <citation type="submission" date="2025-08" db="UniProtKB">
        <authorList>
            <consortium name="Ensembl"/>
        </authorList>
    </citation>
    <scope>IDENTIFICATION</scope>
</reference>
<proteinExistence type="predicted"/>
<sequence>MENWPQLTVYKLIKWCCNYLLFIGSNTCQRYTHSFFGQNCQVKVEKMFGKKVSLQY</sequence>
<protein>
    <submittedName>
        <fullName evidence="1">Uncharacterized protein</fullName>
    </submittedName>
</protein>
<dbReference type="Proteomes" id="UP000008144">
    <property type="component" value="Chromosome 5"/>
</dbReference>
<dbReference type="InParanoid" id="H2XZQ2"/>
<keyword evidence="2" id="KW-1185">Reference proteome</keyword>
<dbReference type="EMBL" id="EAAA01002225">
    <property type="status" value="NOT_ANNOTATED_CDS"/>
    <property type="molecule type" value="Genomic_DNA"/>
</dbReference>
<dbReference type="Ensembl" id="ENSCINT00000034035.1">
    <property type="protein sequence ID" value="ENSCINP00000035136.1"/>
    <property type="gene ID" value="ENSCING00000021366.1"/>
</dbReference>
<reference evidence="2" key="1">
    <citation type="journal article" date="2002" name="Science">
        <title>The draft genome of Ciona intestinalis: insights into chordate and vertebrate origins.</title>
        <authorList>
            <person name="Dehal P."/>
            <person name="Satou Y."/>
            <person name="Campbell R.K."/>
            <person name="Chapman J."/>
            <person name="Degnan B."/>
            <person name="De Tomaso A."/>
            <person name="Davidson B."/>
            <person name="Di Gregorio A."/>
            <person name="Gelpke M."/>
            <person name="Goodstein D.M."/>
            <person name="Harafuji N."/>
            <person name="Hastings K.E."/>
            <person name="Ho I."/>
            <person name="Hotta K."/>
            <person name="Huang W."/>
            <person name="Kawashima T."/>
            <person name="Lemaire P."/>
            <person name="Martinez D."/>
            <person name="Meinertzhagen I.A."/>
            <person name="Necula S."/>
            <person name="Nonaka M."/>
            <person name="Putnam N."/>
            <person name="Rash S."/>
            <person name="Saiga H."/>
            <person name="Satake M."/>
            <person name="Terry A."/>
            <person name="Yamada L."/>
            <person name="Wang H.G."/>
            <person name="Awazu S."/>
            <person name="Azumi K."/>
            <person name="Boore J."/>
            <person name="Branno M."/>
            <person name="Chin-Bow S."/>
            <person name="DeSantis R."/>
            <person name="Doyle S."/>
            <person name="Francino P."/>
            <person name="Keys D.N."/>
            <person name="Haga S."/>
            <person name="Hayashi H."/>
            <person name="Hino K."/>
            <person name="Imai K.S."/>
            <person name="Inaba K."/>
            <person name="Kano S."/>
            <person name="Kobayashi K."/>
            <person name="Kobayashi M."/>
            <person name="Lee B.I."/>
            <person name="Makabe K.W."/>
            <person name="Manohar C."/>
            <person name="Matassi G."/>
            <person name="Medina M."/>
            <person name="Mochizuki Y."/>
            <person name="Mount S."/>
            <person name="Morishita T."/>
            <person name="Miura S."/>
            <person name="Nakayama A."/>
            <person name="Nishizaka S."/>
            <person name="Nomoto H."/>
            <person name="Ohta F."/>
            <person name="Oishi K."/>
            <person name="Rigoutsos I."/>
            <person name="Sano M."/>
            <person name="Sasaki A."/>
            <person name="Sasakura Y."/>
            <person name="Shoguchi E."/>
            <person name="Shin-i T."/>
            <person name="Spagnuolo A."/>
            <person name="Stainier D."/>
            <person name="Suzuki M.M."/>
            <person name="Tassy O."/>
            <person name="Takatori N."/>
            <person name="Tokuoka M."/>
            <person name="Yagi K."/>
            <person name="Yoshizaki F."/>
            <person name="Wada S."/>
            <person name="Zhang C."/>
            <person name="Hyatt P.D."/>
            <person name="Larimer F."/>
            <person name="Detter C."/>
            <person name="Doggett N."/>
            <person name="Glavina T."/>
            <person name="Hawkins T."/>
            <person name="Richardson P."/>
            <person name="Lucas S."/>
            <person name="Kohara Y."/>
            <person name="Levine M."/>
            <person name="Satoh N."/>
            <person name="Rokhsar D.S."/>
        </authorList>
    </citation>
    <scope>NUCLEOTIDE SEQUENCE [LARGE SCALE GENOMIC DNA]</scope>
</reference>
<reference evidence="1" key="4">
    <citation type="submission" date="2025-09" db="UniProtKB">
        <authorList>
            <consortium name="Ensembl"/>
        </authorList>
    </citation>
    <scope>IDENTIFICATION</scope>
</reference>
<reference evidence="1" key="2">
    <citation type="journal article" date="2008" name="Genome Biol.">
        <title>Improved genome assembly and evidence-based global gene model set for the chordate Ciona intestinalis: new insight into intron and operon populations.</title>
        <authorList>
            <person name="Satou Y."/>
            <person name="Mineta K."/>
            <person name="Ogasawara M."/>
            <person name="Sasakura Y."/>
            <person name="Shoguchi E."/>
            <person name="Ueno K."/>
            <person name="Yamada L."/>
            <person name="Matsumoto J."/>
            <person name="Wasserscheid J."/>
            <person name="Dewar K."/>
            <person name="Wiley G.B."/>
            <person name="Macmil S.L."/>
            <person name="Roe B.A."/>
            <person name="Zeller R.W."/>
            <person name="Hastings K.E."/>
            <person name="Lemaire P."/>
            <person name="Lindquist E."/>
            <person name="Endo T."/>
            <person name="Hotta K."/>
            <person name="Inaba K."/>
        </authorList>
    </citation>
    <scope>NUCLEOTIDE SEQUENCE [LARGE SCALE GENOMIC DNA]</scope>
    <source>
        <strain evidence="1">wild type</strain>
    </source>
</reference>
<evidence type="ECO:0000313" key="1">
    <source>
        <dbReference type="Ensembl" id="ENSCINP00000035136.1"/>
    </source>
</evidence>
<name>H2XZQ2_CIOIN</name>
<dbReference type="HOGENOM" id="CLU_3013470_0_0_1"/>
<organism evidence="1 2">
    <name type="scientific">Ciona intestinalis</name>
    <name type="common">Transparent sea squirt</name>
    <name type="synonym">Ascidia intestinalis</name>
    <dbReference type="NCBI Taxonomy" id="7719"/>
    <lineage>
        <taxon>Eukaryota</taxon>
        <taxon>Metazoa</taxon>
        <taxon>Chordata</taxon>
        <taxon>Tunicata</taxon>
        <taxon>Ascidiacea</taxon>
        <taxon>Phlebobranchia</taxon>
        <taxon>Cionidae</taxon>
        <taxon>Ciona</taxon>
    </lineage>
</organism>
<accession>H2XZQ2</accession>
<evidence type="ECO:0000313" key="2">
    <source>
        <dbReference type="Proteomes" id="UP000008144"/>
    </source>
</evidence>
<dbReference type="AlphaFoldDB" id="H2XZQ2"/>